<keyword evidence="6" id="KW-1185">Reference proteome</keyword>
<keyword evidence="4" id="KW-0812">Transmembrane</keyword>
<dbReference type="Proteomes" id="UP000515140">
    <property type="component" value="Unplaced"/>
</dbReference>
<reference evidence="7" key="1">
    <citation type="submission" date="2025-08" db="UniProtKB">
        <authorList>
            <consortium name="RefSeq"/>
        </authorList>
    </citation>
    <scope>IDENTIFICATION</scope>
    <source>
        <tissue evidence="7">Spleen</tissue>
    </source>
</reference>
<organism evidence="6 7">
    <name type="scientific">Phascolarctos cinereus</name>
    <name type="common">Koala</name>
    <dbReference type="NCBI Taxonomy" id="38626"/>
    <lineage>
        <taxon>Eukaryota</taxon>
        <taxon>Metazoa</taxon>
        <taxon>Chordata</taxon>
        <taxon>Craniata</taxon>
        <taxon>Vertebrata</taxon>
        <taxon>Euteleostomi</taxon>
        <taxon>Mammalia</taxon>
        <taxon>Metatheria</taxon>
        <taxon>Diprotodontia</taxon>
        <taxon>Phascolarctidae</taxon>
        <taxon>Phascolarctos</taxon>
    </lineage>
</organism>
<dbReference type="InterPro" id="IPR029423">
    <property type="entry name" value="LRRC37AB_C"/>
</dbReference>
<proteinExistence type="predicted"/>
<evidence type="ECO:0000313" key="7">
    <source>
        <dbReference type="RefSeq" id="XP_020853364.1"/>
    </source>
</evidence>
<gene>
    <name evidence="7" type="primary">LOC110215873</name>
</gene>
<dbReference type="RefSeq" id="XP_020853364.1">
    <property type="nucleotide sequence ID" value="XM_020997705.1"/>
</dbReference>
<feature type="region of interest" description="Disordered" evidence="3">
    <location>
        <begin position="1332"/>
        <end position="1370"/>
    </location>
</feature>
<evidence type="ECO:0000256" key="1">
    <source>
        <dbReference type="ARBA" id="ARBA00022614"/>
    </source>
</evidence>
<dbReference type="InterPro" id="IPR003591">
    <property type="entry name" value="Leu-rich_rpt_typical-subtyp"/>
</dbReference>
<sequence length="1370" mass="152451">MARAQAVPPDPASVRASVLDLGEVFTKAPVLARALAVLLKVSDVLASPKPTPTPDTEPTPIYLVKRVKSLVLTPVAATRAPILPSELFQTRPPAILMPLSALTASQTWPLSSSVPAPAPLVPRTSALVPAPAPTAPQASAASLVPTLTSTLSQILVSSQIPATSLEGAKASKSTRTLAASLVPAQTLMSFPVSSLVPTQTLTSSPEFLSESLRPTQTSQLIQILHPSLEPVQTSVSFLPQATPTKHSPATPTLFPVLPYNLAVNMIPTQVFKPFQTSAVHVMHTAMPAQTPASSPTLAPTLKHTQIPPPLLQLPQTLPLSLVSGEAPNQLLQALVPTQTLAPPPVPQEQYQFLTSGEILPWTLPPPPESTKLYSPSPELTKDLVSPQELKQVPVSVLSSKSSQTPTMLLNNTFPWPSVLKVHTTIPSSLVSQKSIWEIDSVCLGPCTCKAGTLSCTGLSPDLRLHSVPLPGPKAHNLTFFFLDFHGNSISIIEKGIWKSYPWAKTLNLKDNALHKLHKNSFEGLLSLQYLDLSCNKIHVIERQAFEPLPFLQFLNLSCNSLKKLSYGTFQAWHGMQFLQKLMLSHNPLSAIEDKFFFQLPSLKYLDIGRTEVPLVAVKNILMMALRLQTLILPSHIGCCLCQFENNIESTFKTIKLHCGSKCFTNSLLCDQKESIDHIQEEFMNTFQSRKNNTSTELNLHPERACIDSDTLNLINEQLSSYGETGLLDAAKYLLPKLLRGQVKNVELKLLPFIELLNAQLQNREKTSDPSMTKTSWSSFGPMRINFTDEIELKKLCFVTNLLEAYLREKMYYKNKHEKIVKAKYPTLQKKWKTFLLEKNRKCSEVPGKCSQPPASSSRKAVAPGMDTCKGRFCEKTELREVGKVSSNRKSVKKKHSEGTDQESIQGNSQSVKSSLENIARGRTRASGQATRRLRKPSCHHGGISSSPSPLAASVEDRSKPGGLKYPFSASKNVNKRLKYQGQKEKQEFGTTFQKDHIPVIDSNKNHLFYKAKPHSQYIPEAKENQKMKNKLSQNRWLLENPVFTEMRSLINNPSKKIISFSPERSISTEASKMTSPEKASPERPLTRSTTLENTATSPLGNSLPAVQQTNKTHGKDQGNTKSLRKPNDNSFFWSASADSFEIELNRQLEHLIPNSAMRSLVSHVVRTLEKDCSEPEVQLTCAKLISRASLLMKRLSEQEKRKESTAYHNSDPWKYQADLNDNTTLQKVLDQLQIDELKEDIPEFGYNNKLLLAISVTVVVMIIIAVICLIEICSHRPRTSKGEIKYLHNLRNFITSLHKKSSGKSHKEDGNFYRKRKPLWLRDMYQPLDATRKKNMAQKLRDQDSSDEDEIFNKEGRNEIIGKKEEKGKK</sequence>
<keyword evidence="2" id="KW-0677">Repeat</keyword>
<keyword evidence="4" id="KW-1133">Transmembrane helix</keyword>
<accession>A0A6P5L9C6</accession>
<evidence type="ECO:0000256" key="3">
    <source>
        <dbReference type="SAM" id="MobiDB-lite"/>
    </source>
</evidence>
<feature type="region of interest" description="Disordered" evidence="3">
    <location>
        <begin position="883"/>
        <end position="968"/>
    </location>
</feature>
<dbReference type="SUPFAM" id="SSF52058">
    <property type="entry name" value="L domain-like"/>
    <property type="match status" value="1"/>
</dbReference>
<dbReference type="PANTHER" id="PTHR23045:SF9">
    <property type="entry name" value="LEUCINE RICH REPEAT CONTAINING 37A-RELATED"/>
    <property type="match status" value="1"/>
</dbReference>
<feature type="compositionally biased region" description="Polar residues" evidence="3">
    <location>
        <begin position="1062"/>
        <end position="1074"/>
    </location>
</feature>
<dbReference type="PROSITE" id="PS51450">
    <property type="entry name" value="LRR"/>
    <property type="match status" value="1"/>
</dbReference>
<feature type="compositionally biased region" description="Polar residues" evidence="3">
    <location>
        <begin position="1086"/>
        <end position="1112"/>
    </location>
</feature>
<keyword evidence="4" id="KW-0472">Membrane</keyword>
<feature type="domain" description="LRRC37A/B like protein 1 C-terminal" evidence="5">
    <location>
        <begin position="1137"/>
        <end position="1279"/>
    </location>
</feature>
<feature type="region of interest" description="Disordered" evidence="3">
    <location>
        <begin position="1061"/>
        <end position="1128"/>
    </location>
</feature>
<evidence type="ECO:0000313" key="6">
    <source>
        <dbReference type="Proteomes" id="UP000515140"/>
    </source>
</evidence>
<dbReference type="SMART" id="SM00369">
    <property type="entry name" value="LRR_TYP"/>
    <property type="match status" value="4"/>
</dbReference>
<feature type="transmembrane region" description="Helical" evidence="4">
    <location>
        <begin position="1250"/>
        <end position="1272"/>
    </location>
</feature>
<dbReference type="InParanoid" id="A0A6P5L9C6"/>
<feature type="compositionally biased region" description="Polar residues" evidence="3">
    <location>
        <begin position="901"/>
        <end position="916"/>
    </location>
</feature>
<dbReference type="GeneID" id="110215873"/>
<dbReference type="FunCoup" id="A0A6P5L9C6">
    <property type="interactions" value="36"/>
</dbReference>
<protein>
    <submittedName>
        <fullName evidence="7">LOW QUALITY PROTEIN: leucine-rich repeat-containing protein 37A-like</fullName>
    </submittedName>
</protein>
<dbReference type="KEGG" id="pcw:110215873"/>
<dbReference type="InterPro" id="IPR001611">
    <property type="entry name" value="Leu-rich_rpt"/>
</dbReference>
<dbReference type="Gene3D" id="3.80.10.10">
    <property type="entry name" value="Ribonuclease Inhibitor"/>
    <property type="match status" value="1"/>
</dbReference>
<evidence type="ECO:0000259" key="5">
    <source>
        <dbReference type="Pfam" id="PF14914"/>
    </source>
</evidence>
<name>A0A6P5L9C6_PHACI</name>
<dbReference type="Pfam" id="PF13855">
    <property type="entry name" value="LRR_8"/>
    <property type="match status" value="1"/>
</dbReference>
<dbReference type="InterPro" id="IPR032675">
    <property type="entry name" value="LRR_dom_sf"/>
</dbReference>
<evidence type="ECO:0000256" key="4">
    <source>
        <dbReference type="SAM" id="Phobius"/>
    </source>
</evidence>
<feature type="compositionally biased region" description="Basic and acidic residues" evidence="3">
    <location>
        <begin position="1351"/>
        <end position="1370"/>
    </location>
</feature>
<dbReference type="PANTHER" id="PTHR23045">
    <property type="entry name" value="LEUCINE-RICH REPEAT-CONTAINING PROTEIN 37A"/>
    <property type="match status" value="1"/>
</dbReference>
<dbReference type="InterPro" id="IPR015753">
    <property type="entry name" value="LRRC37"/>
</dbReference>
<evidence type="ECO:0000256" key="2">
    <source>
        <dbReference type="ARBA" id="ARBA00022737"/>
    </source>
</evidence>
<dbReference type="Pfam" id="PF14914">
    <property type="entry name" value="LRRC37AB_C"/>
    <property type="match status" value="1"/>
</dbReference>
<keyword evidence="1" id="KW-0433">Leucine-rich repeat</keyword>